<dbReference type="GO" id="GO:0004843">
    <property type="term" value="F:cysteine-type deubiquitinase activity"/>
    <property type="evidence" value="ECO:0007669"/>
    <property type="project" value="InterPro"/>
</dbReference>
<reference evidence="3 4" key="1">
    <citation type="journal article" date="2023" name="PLoS ONE">
        <title>Cytospora paraplurivora sp. nov. isolated from orchards with fruit tree decline syndrome in Ontario, Canada.</title>
        <authorList>
            <person name="Ilyukhin E."/>
            <person name="Nguyen H.D.T."/>
            <person name="Castle A.J."/>
            <person name="Ellouze W."/>
        </authorList>
    </citation>
    <scope>NUCLEOTIDE SEQUENCE [LARGE SCALE GENOMIC DNA]</scope>
    <source>
        <strain evidence="3 4">FDS-564</strain>
    </source>
</reference>
<evidence type="ECO:0000259" key="2">
    <source>
        <dbReference type="Pfam" id="PF04424"/>
    </source>
</evidence>
<dbReference type="GO" id="GO:1990380">
    <property type="term" value="F:K48-linked deubiquitinase activity"/>
    <property type="evidence" value="ECO:0007669"/>
    <property type="project" value="InterPro"/>
</dbReference>
<feature type="region of interest" description="Disordered" evidence="1">
    <location>
        <begin position="753"/>
        <end position="1010"/>
    </location>
</feature>
<evidence type="ECO:0000313" key="3">
    <source>
        <dbReference type="EMBL" id="KAK7735247.1"/>
    </source>
</evidence>
<feature type="compositionally biased region" description="Low complexity" evidence="1">
    <location>
        <begin position="920"/>
        <end position="934"/>
    </location>
</feature>
<sequence>MVTRKPLPANSTVLPYVAPLINMEDKREDNTASAKPEAIPEQHVDHGADSDADSWERDTDTEDEEETPALPYDEAGWGNATTGNGSGSTAGVGNGGFRPLTPAATGESDGHLSQTPGSARSGAGHETNPFRRKMSQSSALNSGFIPPIPSTPAPPIPNTPELLLPPSEDVSKLNLNDASKNPWQPALDEQRALAPSTLPTAADQEPVQDPWRSQASSRAPSIAPASERPAIQSLAPEEKGGWGDENPVKPSIAVPPSFQISVEDQELEKDRHAWDDVAASDKGKAPMKRPPIPGTSASDAPEGAISLIDLDDSPASRSVEEPPRKAPHSVGDAPDLPPRYSSGKEPAVPQRTPAAGKTETYQVKNIDWHDANASKDLRKSPILIQNANGPCPLMALVNALTLTTPANAEDAVLVNTLKTREQISLDLLLDAVFDELMSDRRTTPDQSLPDVTELYAFLKGLHTGMNVNPRFVPTEETERQFKRTSLNHLHPTERGDLIPGTFEDTREMSFYRIFQVPLIHGWLPQRDDPVYEALKRQAESYEDAQNLLFREEELDDKLSSPTSQGLSEEEQEIYQDILSIKSFLHTSATQLTPWGLEVINKAMRPGSVAILFRNDHFSTLYRHPETLQLFSLVTDAGYASHDEIVWESLVDVNGEREEFFSGDFRVVGGSPQANEDAVSASASASNGQEWTTVGDKKGKNKVQEEAAPISPEEQEDRDLALALQLQEEEDQRHRNEQAQRRREAQLSEQFIEQQAAGRGPVNPRQASISASSVAPGRRTSSVRGSVSSVRSGPAPVPPPRSAAQQQQQQQQVRPLVPPAVRPQVVSRPVDDDDDDAPPSYEDAARQTAYVPPAGHPSHPYSSPSPSVISPTPSSSTLRLNAATMRASSGVSAAAPSPLLSPPGGIRRPSGYRQGDRGRRSTSTGREAGAAGAGQQEKEKEKGKEKEDGGGFRAEVRRQWQQLARGRTPSSHEATAATAAAQQLPPGAPARPAGMMFAWPSSMTTRRDGRQ</sequence>
<protein>
    <recommendedName>
        <fullName evidence="2">MINDY deubiquitinase domain-containing protein</fullName>
    </recommendedName>
</protein>
<dbReference type="Proteomes" id="UP001320245">
    <property type="component" value="Unassembled WGS sequence"/>
</dbReference>
<dbReference type="EMBL" id="JAJSPL020000040">
    <property type="protein sequence ID" value="KAK7735247.1"/>
    <property type="molecule type" value="Genomic_DNA"/>
</dbReference>
<dbReference type="GO" id="GO:0071108">
    <property type="term" value="P:protein K48-linked deubiquitination"/>
    <property type="evidence" value="ECO:0007669"/>
    <property type="project" value="TreeGrafter"/>
</dbReference>
<feature type="region of interest" description="Disordered" evidence="1">
    <location>
        <begin position="1"/>
        <end position="301"/>
    </location>
</feature>
<dbReference type="PANTHER" id="PTHR18063:SF6">
    <property type="entry name" value="UBIQUITIN CARBOXYL-TERMINAL HYDROLASE"/>
    <property type="match status" value="1"/>
</dbReference>
<feature type="compositionally biased region" description="Low complexity" evidence="1">
    <location>
        <begin position="212"/>
        <end position="230"/>
    </location>
</feature>
<evidence type="ECO:0000256" key="1">
    <source>
        <dbReference type="SAM" id="MobiDB-lite"/>
    </source>
</evidence>
<feature type="region of interest" description="Disordered" evidence="1">
    <location>
        <begin position="728"/>
        <end position="747"/>
    </location>
</feature>
<feature type="domain" description="MINDY deubiquitinase" evidence="2">
    <location>
        <begin position="359"/>
        <end position="664"/>
    </location>
</feature>
<dbReference type="InterPro" id="IPR007518">
    <property type="entry name" value="MINDY"/>
</dbReference>
<feature type="compositionally biased region" description="Polar residues" evidence="1">
    <location>
        <begin position="173"/>
        <end position="182"/>
    </location>
</feature>
<feature type="compositionally biased region" description="Basic and acidic residues" evidence="1">
    <location>
        <begin position="694"/>
        <end position="704"/>
    </location>
</feature>
<dbReference type="GO" id="GO:0016807">
    <property type="term" value="F:cysteine-type carboxypeptidase activity"/>
    <property type="evidence" value="ECO:0007669"/>
    <property type="project" value="TreeGrafter"/>
</dbReference>
<feature type="compositionally biased region" description="Low complexity" evidence="1">
    <location>
        <begin position="851"/>
        <end position="875"/>
    </location>
</feature>
<feature type="compositionally biased region" description="Low complexity" evidence="1">
    <location>
        <begin position="801"/>
        <end position="814"/>
    </location>
</feature>
<gene>
    <name evidence="3" type="ORF">SLS53_007637</name>
</gene>
<feature type="compositionally biased region" description="Basic and acidic residues" evidence="1">
    <location>
        <begin position="268"/>
        <end position="284"/>
    </location>
</feature>
<keyword evidence="4" id="KW-1185">Reference proteome</keyword>
<feature type="region of interest" description="Disordered" evidence="1">
    <location>
        <begin position="313"/>
        <end position="363"/>
    </location>
</feature>
<accession>A0AAN9YDS9</accession>
<feature type="compositionally biased region" description="Polar residues" evidence="1">
    <location>
        <begin position="680"/>
        <end position="691"/>
    </location>
</feature>
<dbReference type="GO" id="GO:0005829">
    <property type="term" value="C:cytosol"/>
    <property type="evidence" value="ECO:0007669"/>
    <property type="project" value="TreeGrafter"/>
</dbReference>
<feature type="compositionally biased region" description="Low complexity" evidence="1">
    <location>
        <begin position="775"/>
        <end position="793"/>
    </location>
</feature>
<feature type="compositionally biased region" description="Low complexity" evidence="1">
    <location>
        <begin position="973"/>
        <end position="993"/>
    </location>
</feature>
<dbReference type="Pfam" id="PF04424">
    <property type="entry name" value="MINDY_DUB"/>
    <property type="match status" value="1"/>
</dbReference>
<proteinExistence type="predicted"/>
<organism evidence="3 4">
    <name type="scientific">Cytospora paraplurivora</name>
    <dbReference type="NCBI Taxonomy" id="2898453"/>
    <lineage>
        <taxon>Eukaryota</taxon>
        <taxon>Fungi</taxon>
        <taxon>Dikarya</taxon>
        <taxon>Ascomycota</taxon>
        <taxon>Pezizomycotina</taxon>
        <taxon>Sordariomycetes</taxon>
        <taxon>Sordariomycetidae</taxon>
        <taxon>Diaporthales</taxon>
        <taxon>Cytosporaceae</taxon>
        <taxon>Cytospora</taxon>
    </lineage>
</organism>
<name>A0AAN9YDS9_9PEZI</name>
<feature type="compositionally biased region" description="Pro residues" evidence="1">
    <location>
        <begin position="146"/>
        <end position="158"/>
    </location>
</feature>
<dbReference type="AlphaFoldDB" id="A0AAN9YDS9"/>
<feature type="region of interest" description="Disordered" evidence="1">
    <location>
        <begin position="671"/>
        <end position="717"/>
    </location>
</feature>
<feature type="compositionally biased region" description="Basic and acidic residues" evidence="1">
    <location>
        <begin position="730"/>
        <end position="745"/>
    </location>
</feature>
<feature type="compositionally biased region" description="Basic and acidic residues" evidence="1">
    <location>
        <begin position="38"/>
        <end position="58"/>
    </location>
</feature>
<feature type="compositionally biased region" description="Gly residues" evidence="1">
    <location>
        <begin position="84"/>
        <end position="96"/>
    </location>
</feature>
<dbReference type="GO" id="GO:0071944">
    <property type="term" value="C:cell periphery"/>
    <property type="evidence" value="ECO:0007669"/>
    <property type="project" value="TreeGrafter"/>
</dbReference>
<feature type="compositionally biased region" description="Low complexity" evidence="1">
    <location>
        <begin position="886"/>
        <end position="904"/>
    </location>
</feature>
<dbReference type="PANTHER" id="PTHR18063">
    <property type="entry name" value="NF-E2 INDUCIBLE PROTEIN"/>
    <property type="match status" value="1"/>
</dbReference>
<evidence type="ECO:0000313" key="4">
    <source>
        <dbReference type="Proteomes" id="UP001320245"/>
    </source>
</evidence>
<comment type="caution">
    <text evidence="3">The sequence shown here is derived from an EMBL/GenBank/DDBJ whole genome shotgun (WGS) entry which is preliminary data.</text>
</comment>
<dbReference type="InterPro" id="IPR033979">
    <property type="entry name" value="MINDY_domain"/>
</dbReference>
<feature type="compositionally biased region" description="Basic and acidic residues" evidence="1">
    <location>
        <begin position="935"/>
        <end position="957"/>
    </location>
</feature>